<proteinExistence type="predicted"/>
<comment type="caution">
    <text evidence="2">The sequence shown here is derived from an EMBL/GenBank/DDBJ whole genome shotgun (WGS) entry which is preliminary data.</text>
</comment>
<dbReference type="EMBL" id="JAUEDM010000009">
    <property type="protein sequence ID" value="KAK3312229.1"/>
    <property type="molecule type" value="Genomic_DNA"/>
</dbReference>
<feature type="compositionally biased region" description="Basic and acidic residues" evidence="1">
    <location>
        <begin position="66"/>
        <end position="118"/>
    </location>
</feature>
<feature type="region of interest" description="Disordered" evidence="1">
    <location>
        <begin position="134"/>
        <end position="163"/>
    </location>
</feature>
<organism evidence="2 3">
    <name type="scientific">Apodospora peruviana</name>
    <dbReference type="NCBI Taxonomy" id="516989"/>
    <lineage>
        <taxon>Eukaryota</taxon>
        <taxon>Fungi</taxon>
        <taxon>Dikarya</taxon>
        <taxon>Ascomycota</taxon>
        <taxon>Pezizomycotina</taxon>
        <taxon>Sordariomycetes</taxon>
        <taxon>Sordariomycetidae</taxon>
        <taxon>Sordariales</taxon>
        <taxon>Lasiosphaeriaceae</taxon>
        <taxon>Apodospora</taxon>
    </lineage>
</organism>
<feature type="region of interest" description="Disordered" evidence="1">
    <location>
        <begin position="52"/>
        <end position="118"/>
    </location>
</feature>
<evidence type="ECO:0000256" key="1">
    <source>
        <dbReference type="SAM" id="MobiDB-lite"/>
    </source>
</evidence>
<dbReference type="AlphaFoldDB" id="A0AAE0LZ42"/>
<reference evidence="2" key="1">
    <citation type="journal article" date="2023" name="Mol. Phylogenet. Evol.">
        <title>Genome-scale phylogeny and comparative genomics of the fungal order Sordariales.</title>
        <authorList>
            <person name="Hensen N."/>
            <person name="Bonometti L."/>
            <person name="Westerberg I."/>
            <person name="Brannstrom I.O."/>
            <person name="Guillou S."/>
            <person name="Cros-Aarteil S."/>
            <person name="Calhoun S."/>
            <person name="Haridas S."/>
            <person name="Kuo A."/>
            <person name="Mondo S."/>
            <person name="Pangilinan J."/>
            <person name="Riley R."/>
            <person name="LaButti K."/>
            <person name="Andreopoulos B."/>
            <person name="Lipzen A."/>
            <person name="Chen C."/>
            <person name="Yan M."/>
            <person name="Daum C."/>
            <person name="Ng V."/>
            <person name="Clum A."/>
            <person name="Steindorff A."/>
            <person name="Ohm R.A."/>
            <person name="Martin F."/>
            <person name="Silar P."/>
            <person name="Natvig D.O."/>
            <person name="Lalanne C."/>
            <person name="Gautier V."/>
            <person name="Ament-Velasquez S.L."/>
            <person name="Kruys A."/>
            <person name="Hutchinson M.I."/>
            <person name="Powell A.J."/>
            <person name="Barry K."/>
            <person name="Miller A.N."/>
            <person name="Grigoriev I.V."/>
            <person name="Debuchy R."/>
            <person name="Gladieux P."/>
            <person name="Hiltunen Thoren M."/>
            <person name="Johannesson H."/>
        </authorList>
    </citation>
    <scope>NUCLEOTIDE SEQUENCE</scope>
    <source>
        <strain evidence="2">CBS 118394</strain>
    </source>
</reference>
<protein>
    <submittedName>
        <fullName evidence="2">Uncharacterized protein</fullName>
    </submittedName>
</protein>
<evidence type="ECO:0000313" key="2">
    <source>
        <dbReference type="EMBL" id="KAK3312229.1"/>
    </source>
</evidence>
<sequence>MMEVSTLVSQMQETLSTIHDTIAKFNTAEHAARLDELEQEREKHIQSLLTAFSDESSALSQKRKAQRDAIAEQRRKEDEERERRRRLEDEEFADRARMEDEERDGDLKEQTKGVDEKTDMLMAQVEEEAQRMLEEGRERLRKLEERRKCANGHHPAGAQPAHR</sequence>
<keyword evidence="3" id="KW-1185">Reference proteome</keyword>
<evidence type="ECO:0000313" key="3">
    <source>
        <dbReference type="Proteomes" id="UP001283341"/>
    </source>
</evidence>
<gene>
    <name evidence="2" type="ORF">B0H66DRAFT_578457</name>
</gene>
<feature type="compositionally biased region" description="Basic and acidic residues" evidence="1">
    <location>
        <begin position="134"/>
        <end position="148"/>
    </location>
</feature>
<name>A0AAE0LZ42_9PEZI</name>
<reference evidence="2" key="2">
    <citation type="submission" date="2023-06" db="EMBL/GenBank/DDBJ databases">
        <authorList>
            <consortium name="Lawrence Berkeley National Laboratory"/>
            <person name="Haridas S."/>
            <person name="Hensen N."/>
            <person name="Bonometti L."/>
            <person name="Westerberg I."/>
            <person name="Brannstrom I.O."/>
            <person name="Guillou S."/>
            <person name="Cros-Aarteil S."/>
            <person name="Calhoun S."/>
            <person name="Kuo A."/>
            <person name="Mondo S."/>
            <person name="Pangilinan J."/>
            <person name="Riley R."/>
            <person name="Labutti K."/>
            <person name="Andreopoulos B."/>
            <person name="Lipzen A."/>
            <person name="Chen C."/>
            <person name="Yanf M."/>
            <person name="Daum C."/>
            <person name="Ng V."/>
            <person name="Clum A."/>
            <person name="Steindorff A."/>
            <person name="Ohm R."/>
            <person name="Martin F."/>
            <person name="Silar P."/>
            <person name="Natvig D."/>
            <person name="Lalanne C."/>
            <person name="Gautier V."/>
            <person name="Ament-Velasquez S.L."/>
            <person name="Kruys A."/>
            <person name="Hutchinson M.I."/>
            <person name="Powell A.J."/>
            <person name="Barry K."/>
            <person name="Miller A.N."/>
            <person name="Grigoriev I.V."/>
            <person name="Debuchy R."/>
            <person name="Gladieux P."/>
            <person name="Thoren M.H."/>
            <person name="Johannesson H."/>
        </authorList>
    </citation>
    <scope>NUCLEOTIDE SEQUENCE</scope>
    <source>
        <strain evidence="2">CBS 118394</strain>
    </source>
</reference>
<dbReference type="Proteomes" id="UP001283341">
    <property type="component" value="Unassembled WGS sequence"/>
</dbReference>
<accession>A0AAE0LZ42</accession>